<accession>A0ABD3XSK9</accession>
<keyword evidence="3" id="KW-0433">Leucine-rich repeat</keyword>
<dbReference type="Proteomes" id="UP001634394">
    <property type="component" value="Unassembled WGS sequence"/>
</dbReference>
<evidence type="ECO:0000256" key="7">
    <source>
        <dbReference type="ARBA" id="ARBA00022989"/>
    </source>
</evidence>
<dbReference type="EMBL" id="JBJQND010000001">
    <property type="protein sequence ID" value="KAL3888600.1"/>
    <property type="molecule type" value="Genomic_DNA"/>
</dbReference>
<proteinExistence type="inferred from homology"/>
<dbReference type="PANTHER" id="PTHR24365:SF541">
    <property type="entry name" value="PROTEIN TOLL-RELATED"/>
    <property type="match status" value="1"/>
</dbReference>
<dbReference type="InterPro" id="IPR032675">
    <property type="entry name" value="LRR_dom_sf"/>
</dbReference>
<gene>
    <name evidence="14" type="ORF">ACJMK2_000965</name>
</gene>
<evidence type="ECO:0000256" key="1">
    <source>
        <dbReference type="ARBA" id="ARBA00004167"/>
    </source>
</evidence>
<dbReference type="Pfam" id="PF13516">
    <property type="entry name" value="LRR_6"/>
    <property type="match status" value="1"/>
</dbReference>
<dbReference type="InterPro" id="IPR001611">
    <property type="entry name" value="Leu-rich_rpt"/>
</dbReference>
<dbReference type="GO" id="GO:0016020">
    <property type="term" value="C:membrane"/>
    <property type="evidence" value="ECO:0007669"/>
    <property type="project" value="UniProtKB-SubCell"/>
</dbReference>
<dbReference type="InterPro" id="IPR003591">
    <property type="entry name" value="Leu-rich_rpt_typical-subtyp"/>
</dbReference>
<dbReference type="Gene3D" id="3.40.50.10140">
    <property type="entry name" value="Toll/interleukin-1 receptor homology (TIR) domain"/>
    <property type="match status" value="1"/>
</dbReference>
<evidence type="ECO:0000256" key="4">
    <source>
        <dbReference type="ARBA" id="ARBA00022692"/>
    </source>
</evidence>
<evidence type="ECO:0000259" key="13">
    <source>
        <dbReference type="PROSITE" id="PS50104"/>
    </source>
</evidence>
<feature type="chain" id="PRO_5044777893" description="TIR domain-containing protein" evidence="12">
    <location>
        <begin position="22"/>
        <end position="788"/>
    </location>
</feature>
<dbReference type="Pfam" id="PF13855">
    <property type="entry name" value="LRR_8"/>
    <property type="match status" value="1"/>
</dbReference>
<keyword evidence="5 12" id="KW-0732">Signal</keyword>
<feature type="transmembrane region" description="Helical" evidence="11">
    <location>
        <begin position="566"/>
        <end position="591"/>
    </location>
</feature>
<dbReference type="SMART" id="SM00369">
    <property type="entry name" value="LRR_TYP"/>
    <property type="match status" value="4"/>
</dbReference>
<evidence type="ECO:0000256" key="9">
    <source>
        <dbReference type="ARBA" id="ARBA00023170"/>
    </source>
</evidence>
<keyword evidence="9" id="KW-0675">Receptor</keyword>
<evidence type="ECO:0000256" key="6">
    <source>
        <dbReference type="ARBA" id="ARBA00022737"/>
    </source>
</evidence>
<keyword evidence="15" id="KW-1185">Reference proteome</keyword>
<evidence type="ECO:0000256" key="2">
    <source>
        <dbReference type="ARBA" id="ARBA00009634"/>
    </source>
</evidence>
<evidence type="ECO:0000256" key="10">
    <source>
        <dbReference type="ARBA" id="ARBA00023180"/>
    </source>
</evidence>
<keyword evidence="8 11" id="KW-0472">Membrane</keyword>
<keyword evidence="4 11" id="KW-0812">Transmembrane</keyword>
<evidence type="ECO:0000256" key="12">
    <source>
        <dbReference type="SAM" id="SignalP"/>
    </source>
</evidence>
<evidence type="ECO:0000256" key="3">
    <source>
        <dbReference type="ARBA" id="ARBA00022614"/>
    </source>
</evidence>
<keyword evidence="10" id="KW-0325">Glycoprotein</keyword>
<organism evidence="14 15">
    <name type="scientific">Sinanodonta woodiana</name>
    <name type="common">Chinese pond mussel</name>
    <name type="synonym">Anodonta woodiana</name>
    <dbReference type="NCBI Taxonomy" id="1069815"/>
    <lineage>
        <taxon>Eukaryota</taxon>
        <taxon>Metazoa</taxon>
        <taxon>Spiralia</taxon>
        <taxon>Lophotrochozoa</taxon>
        <taxon>Mollusca</taxon>
        <taxon>Bivalvia</taxon>
        <taxon>Autobranchia</taxon>
        <taxon>Heteroconchia</taxon>
        <taxon>Palaeoheterodonta</taxon>
        <taxon>Unionida</taxon>
        <taxon>Unionoidea</taxon>
        <taxon>Unionidae</taxon>
        <taxon>Unioninae</taxon>
        <taxon>Sinanodonta</taxon>
    </lineage>
</organism>
<evidence type="ECO:0000313" key="14">
    <source>
        <dbReference type="EMBL" id="KAL3888600.1"/>
    </source>
</evidence>
<dbReference type="SUPFAM" id="SSF52200">
    <property type="entry name" value="Toll/Interleukin receptor TIR domain"/>
    <property type="match status" value="1"/>
</dbReference>
<evidence type="ECO:0000313" key="15">
    <source>
        <dbReference type="Proteomes" id="UP001634394"/>
    </source>
</evidence>
<feature type="domain" description="TIR" evidence="13">
    <location>
        <begin position="618"/>
        <end position="777"/>
    </location>
</feature>
<dbReference type="Pfam" id="PF01582">
    <property type="entry name" value="TIR"/>
    <property type="match status" value="1"/>
</dbReference>
<protein>
    <recommendedName>
        <fullName evidence="13">TIR domain-containing protein</fullName>
    </recommendedName>
</protein>
<reference evidence="14 15" key="1">
    <citation type="submission" date="2024-11" db="EMBL/GenBank/DDBJ databases">
        <title>Chromosome-level genome assembly of the freshwater bivalve Anodonta woodiana.</title>
        <authorList>
            <person name="Chen X."/>
        </authorList>
    </citation>
    <scope>NUCLEOTIDE SEQUENCE [LARGE SCALE GENOMIC DNA]</scope>
    <source>
        <strain evidence="14">MN2024</strain>
        <tissue evidence="14">Gills</tissue>
    </source>
</reference>
<sequence>MEPRFGLFLSFMASLIVPMFGANLTCTVNFSSYICKHIANTSDLPVSIPVNIRKVTLFGTNTLDRYFPNGLFRNPTWANVSDLSILEFDSIVRIEEDFLHGLDNLKFLSISSCPELKDIHPNVFHSTPDLEALYLNDNPYLKLPVVEEALNDKLHKLKYISLIGIEAIGRHVLLGNNFVRALRTKNLTYIDLSGVKTIIIEHKDVQTLLSNVKYLNISYSTVLPTYVPEVPVDSYFRKIEFLDLTSCTSLGKYAINFEDLTISSVWFENIKYLFTQHLIDPYSRLKVNARYTFQNDVLRTLKVLDVSNNGITILNISFSGTYDFRALETLNISSNNLEYISPSLLSSFPSLKILDLSRNVLYKMQTMEDFSYLLSGNKNLEIIYLQRNYLSLVPSNLFSSNTKLRVIDLSDNELTYFNIDLHNTLDLTLIDLRKNRLKSMPAAFLGQVEQMYLHQTTAEANETFIKSILLNQIQDKNLISEKYKYGYNSSDNIMLREMLVTIPQYVMLNVLENPLICDCDTLDFVKWIVSTNIGIVNRTILTCKYNNKEELLNNAVMEMVSDSCRLVHHIFIAIASSVAITVSIFVLGFAINFRRRKARHLQDLEILKREILDDNTKFNFVVFLSYCSQDSHIVENFIHPSLNSFLKNTFNTKKDIVCTGAENFVPGMLIIEEIHRCINESLVIVPVITPAFLNSRWSLRECVDAIERHRQVVVLMKQHTDASGTFASIANVIGQYTRASWSYDEGNFVIRPSWNTICDGIIQTAIESFRYHINQHRNDEIELVGLVE</sequence>
<keyword evidence="7 11" id="KW-1133">Transmembrane helix</keyword>
<comment type="similarity">
    <text evidence="2">Belongs to the Toll-like receptor family.</text>
</comment>
<dbReference type="PROSITE" id="PS50104">
    <property type="entry name" value="TIR"/>
    <property type="match status" value="1"/>
</dbReference>
<dbReference type="InterPro" id="IPR000157">
    <property type="entry name" value="TIR_dom"/>
</dbReference>
<feature type="signal peptide" evidence="12">
    <location>
        <begin position="1"/>
        <end position="21"/>
    </location>
</feature>
<dbReference type="SUPFAM" id="SSF52058">
    <property type="entry name" value="L domain-like"/>
    <property type="match status" value="1"/>
</dbReference>
<evidence type="ECO:0000256" key="5">
    <source>
        <dbReference type="ARBA" id="ARBA00022729"/>
    </source>
</evidence>
<evidence type="ECO:0000256" key="11">
    <source>
        <dbReference type="SAM" id="Phobius"/>
    </source>
</evidence>
<comment type="caution">
    <text evidence="14">The sequence shown here is derived from an EMBL/GenBank/DDBJ whole genome shotgun (WGS) entry which is preliminary data.</text>
</comment>
<dbReference type="InterPro" id="IPR035897">
    <property type="entry name" value="Toll_tir_struct_dom_sf"/>
</dbReference>
<comment type="subcellular location">
    <subcellularLocation>
        <location evidence="1">Membrane</location>
        <topology evidence="1">Single-pass membrane protein</topology>
    </subcellularLocation>
</comment>
<keyword evidence="6" id="KW-0677">Repeat</keyword>
<dbReference type="PANTHER" id="PTHR24365">
    <property type="entry name" value="TOLL-LIKE RECEPTOR"/>
    <property type="match status" value="1"/>
</dbReference>
<name>A0ABD3XSK9_SINWO</name>
<dbReference type="AlphaFoldDB" id="A0ABD3XSK9"/>
<dbReference type="Gene3D" id="3.80.10.10">
    <property type="entry name" value="Ribonuclease Inhibitor"/>
    <property type="match status" value="2"/>
</dbReference>
<evidence type="ECO:0000256" key="8">
    <source>
        <dbReference type="ARBA" id="ARBA00023136"/>
    </source>
</evidence>